<dbReference type="InterPro" id="IPR011518">
    <property type="entry name" value="Transposase_36"/>
</dbReference>
<dbReference type="PATRIC" id="fig|1434117.4.peg.2100"/>
<dbReference type="AlphaFoldDB" id="A0A0E3PY48"/>
<evidence type="ECO:0000313" key="2">
    <source>
        <dbReference type="EMBL" id="AKB40825.1"/>
    </source>
</evidence>
<dbReference type="EMBL" id="CP009509">
    <property type="protein sequence ID" value="AKB40640.1"/>
    <property type="molecule type" value="Genomic_DNA"/>
</dbReference>
<protein>
    <submittedName>
        <fullName evidence="2">Uncharacterized protein</fullName>
    </submittedName>
</protein>
<sequence>MLRTKYSEDIEKQMKAFYNTLNEKDRRRYAAIEAMKLGHGGQNYISSVLGCHFQTVMAGINEITNGIEKPDNRIRKPGGGKKKIIDTVENIDEVFFDILKNHTAGSPMDKEIKWTNLSLKEISKAFEAKGMNISPHVVKQLLKKHGFVKRIMQKSVIMKDCKGRNEQFENINKLKEEYVKSENPIISVDVKKRSHR</sequence>
<dbReference type="Proteomes" id="UP000033058">
    <property type="component" value="Chromosome"/>
</dbReference>
<evidence type="ECO:0000313" key="3">
    <source>
        <dbReference type="Proteomes" id="UP000033058"/>
    </source>
</evidence>
<dbReference type="HOGENOM" id="CLU_119853_0_0_2"/>
<dbReference type="EMBL" id="CP009509">
    <property type="protein sequence ID" value="AKB40825.1"/>
    <property type="molecule type" value="Genomic_DNA"/>
</dbReference>
<name>A0A0E3PY48_METMZ</name>
<accession>A0A0E3PY48</accession>
<dbReference type="Pfam" id="PF07592">
    <property type="entry name" value="DDE_Tnp_ISAZ013"/>
    <property type="match status" value="1"/>
</dbReference>
<gene>
    <name evidence="1" type="ORF">MSMAW_1649</name>
    <name evidence="2" type="ORF">MSMAW_1834</name>
</gene>
<proteinExistence type="predicted"/>
<reference evidence="2 3" key="1">
    <citation type="submission" date="2014-07" db="EMBL/GenBank/DDBJ databases">
        <title>Methanogenic archaea and the global carbon cycle.</title>
        <authorList>
            <person name="Henriksen J.R."/>
            <person name="Luke J."/>
            <person name="Reinhart S."/>
            <person name="Benedict M.N."/>
            <person name="Youngblut N.D."/>
            <person name="Metcalf M.E."/>
            <person name="Whitaker R.J."/>
            <person name="Metcalf W.W."/>
        </authorList>
    </citation>
    <scope>NUCLEOTIDE SEQUENCE [LARGE SCALE GENOMIC DNA]</scope>
    <source>
        <strain evidence="2 3">WWM610</strain>
    </source>
</reference>
<organism evidence="2 3">
    <name type="scientific">Methanosarcina mazei WWM610</name>
    <dbReference type="NCBI Taxonomy" id="1434117"/>
    <lineage>
        <taxon>Archaea</taxon>
        <taxon>Methanobacteriati</taxon>
        <taxon>Methanobacteriota</taxon>
        <taxon>Stenosarchaea group</taxon>
        <taxon>Methanomicrobia</taxon>
        <taxon>Methanosarcinales</taxon>
        <taxon>Methanosarcinaceae</taxon>
        <taxon>Methanosarcina</taxon>
    </lineage>
</organism>
<evidence type="ECO:0000313" key="1">
    <source>
        <dbReference type="EMBL" id="AKB40640.1"/>
    </source>
</evidence>